<accession>K9X1Y4</accession>
<dbReference type="Pfam" id="PF13699">
    <property type="entry name" value="eCIS_core"/>
    <property type="match status" value="1"/>
</dbReference>
<dbReference type="PATRIC" id="fig|56107.3.peg.5006"/>
<feature type="domain" description="eCIS core" evidence="2">
    <location>
        <begin position="181"/>
        <end position="254"/>
    </location>
</feature>
<feature type="compositionally biased region" description="Polar residues" evidence="1">
    <location>
        <begin position="8"/>
        <end position="50"/>
    </location>
</feature>
<dbReference type="eggNOG" id="COG3266">
    <property type="taxonomic scope" value="Bacteria"/>
</dbReference>
<name>K9X1Y4_9NOST</name>
<protein>
    <recommendedName>
        <fullName evidence="2">eCIS core domain-containing protein</fullName>
    </recommendedName>
</protein>
<gene>
    <name evidence="3" type="ORF">Cylst_4557</name>
</gene>
<proteinExistence type="predicted"/>
<dbReference type="EMBL" id="CP003642">
    <property type="protein sequence ID" value="AFZ26635.1"/>
    <property type="molecule type" value="Genomic_DNA"/>
</dbReference>
<evidence type="ECO:0000259" key="2">
    <source>
        <dbReference type="Pfam" id="PF13699"/>
    </source>
</evidence>
<evidence type="ECO:0000313" key="3">
    <source>
        <dbReference type="EMBL" id="AFZ26635.1"/>
    </source>
</evidence>
<feature type="region of interest" description="Disordered" evidence="1">
    <location>
        <begin position="1"/>
        <end position="52"/>
    </location>
</feature>
<dbReference type="HOGENOM" id="CLU_435291_0_0_3"/>
<organism evidence="3 4">
    <name type="scientific">Cylindrospermum stagnale PCC 7417</name>
    <dbReference type="NCBI Taxonomy" id="56107"/>
    <lineage>
        <taxon>Bacteria</taxon>
        <taxon>Bacillati</taxon>
        <taxon>Cyanobacteriota</taxon>
        <taxon>Cyanophyceae</taxon>
        <taxon>Nostocales</taxon>
        <taxon>Nostocaceae</taxon>
        <taxon>Cylindrospermum</taxon>
    </lineage>
</organism>
<dbReference type="eggNOG" id="COG0741">
    <property type="taxonomic scope" value="Bacteria"/>
</dbReference>
<dbReference type="InterPro" id="IPR025295">
    <property type="entry name" value="eCIS_core_dom"/>
</dbReference>
<dbReference type="KEGG" id="csg:Cylst_4557"/>
<feature type="region of interest" description="Disordered" evidence="1">
    <location>
        <begin position="157"/>
        <end position="181"/>
    </location>
</feature>
<keyword evidence="4" id="KW-1185">Reference proteome</keyword>
<evidence type="ECO:0000313" key="4">
    <source>
        <dbReference type="Proteomes" id="UP000010475"/>
    </source>
</evidence>
<sequence length="628" mass="69814">MSRHKVQKSSFGNNAAPKKSSSLNPANSWTNPYQQRNAQSAEQPINTVKPPTTAEWLQDNVFLKAIETRKAQLQRQQLEENAGTEPQIESIQTKLTVGEPGDKYEQEADMMASRVMSMPDNAVQRLLKPEEQTEQEIQTKPLANAITPLVQRAAMPVSDGSSQANGNIETRLNSTKGGGSPLSADVRGFMEPRFGADFSQVRVHTGSEAVQMNRELGAQAFAHGSNIYFGASKAPGNNELTAHELTHVVQQTGAKTLQQKPVTEPKTLVLQAMMIRWTIQRRVPQQSASKDGTFAIRSTAGSTVKVGTQITYSIVPTNPTPIASGSSYHYQWSIENDHNTYATYVKTNPGLRQTLESPIDAQKWSLRAAFPGTHRIKGKVLFNDRPVSNLVFQQTVTDDGRSLLHKNLMQAANQANVDKDVKEWTTLDLIKWKFPKLGEPNYIHDFKKQWVRGYRQVIKSAATQFNLPEVLVGGVAYNEVGGDPLWIDDIAHAIRTFDHSADPLLEPLTINKKPELTSFGNLSTQVRRAAETLGYEPEKLSNEQERMIIDSLKDPKQGIFIAVGHLAELRDIDFPGKGAAQMTLDDIKVTATRYNRGSHLSIEQIKRNLIYGEAIINKYQQLIALLND</sequence>
<dbReference type="Proteomes" id="UP000010475">
    <property type="component" value="Chromosome"/>
</dbReference>
<dbReference type="OrthoDB" id="292792at2"/>
<dbReference type="AlphaFoldDB" id="K9X1Y4"/>
<dbReference type="STRING" id="56107.Cylst_4557"/>
<reference evidence="3 4" key="1">
    <citation type="submission" date="2012-06" db="EMBL/GenBank/DDBJ databases">
        <title>Finished chromosome of genome of Cylindrospermum stagnale PCC 7417.</title>
        <authorList>
            <consortium name="US DOE Joint Genome Institute"/>
            <person name="Gugger M."/>
            <person name="Coursin T."/>
            <person name="Rippka R."/>
            <person name="Tandeau De Marsac N."/>
            <person name="Huntemann M."/>
            <person name="Wei C.-L."/>
            <person name="Han J."/>
            <person name="Detter J.C."/>
            <person name="Han C."/>
            <person name="Tapia R."/>
            <person name="Chen A."/>
            <person name="Kyrpides N."/>
            <person name="Mavromatis K."/>
            <person name="Markowitz V."/>
            <person name="Szeto E."/>
            <person name="Ivanova N."/>
            <person name="Pagani I."/>
            <person name="Pati A."/>
            <person name="Goodwin L."/>
            <person name="Nordberg H.P."/>
            <person name="Cantor M.N."/>
            <person name="Hua S.X."/>
            <person name="Woyke T."/>
            <person name="Kerfeld C.A."/>
        </authorList>
    </citation>
    <scope>NUCLEOTIDE SEQUENCE [LARGE SCALE GENOMIC DNA]</scope>
    <source>
        <strain evidence="3 4">PCC 7417</strain>
    </source>
</reference>
<feature type="compositionally biased region" description="Polar residues" evidence="1">
    <location>
        <begin position="159"/>
        <end position="175"/>
    </location>
</feature>
<evidence type="ECO:0000256" key="1">
    <source>
        <dbReference type="SAM" id="MobiDB-lite"/>
    </source>
</evidence>
<dbReference type="RefSeq" id="WP_015209874.1">
    <property type="nucleotide sequence ID" value="NC_019757.1"/>
</dbReference>